<evidence type="ECO:0000256" key="11">
    <source>
        <dbReference type="ARBA" id="ARBA00023136"/>
    </source>
</evidence>
<evidence type="ECO:0000256" key="12">
    <source>
        <dbReference type="ARBA" id="ARBA00037975"/>
    </source>
</evidence>
<comment type="subcellular location">
    <subcellularLocation>
        <location evidence="2">Cell membrane</location>
        <topology evidence="2">Multi-pass membrane protein</topology>
    </subcellularLocation>
</comment>
<comment type="similarity">
    <text evidence="12">Belongs to the cytochrome b561 family.</text>
</comment>
<evidence type="ECO:0000313" key="16">
    <source>
        <dbReference type="Proteomes" id="UP000306575"/>
    </source>
</evidence>
<evidence type="ECO:0000256" key="4">
    <source>
        <dbReference type="ARBA" id="ARBA00022475"/>
    </source>
</evidence>
<dbReference type="GO" id="GO:0009055">
    <property type="term" value="F:electron transfer activity"/>
    <property type="evidence" value="ECO:0007669"/>
    <property type="project" value="InterPro"/>
</dbReference>
<dbReference type="InterPro" id="IPR036761">
    <property type="entry name" value="TTHA0802/YceI-like_sf"/>
</dbReference>
<keyword evidence="11 13" id="KW-0472">Membrane</keyword>
<dbReference type="AlphaFoldDB" id="A0A4U7N5J3"/>
<evidence type="ECO:0000256" key="7">
    <source>
        <dbReference type="ARBA" id="ARBA00022723"/>
    </source>
</evidence>
<protein>
    <submittedName>
        <fullName evidence="15">Cytochrome</fullName>
    </submittedName>
</protein>
<dbReference type="InterPro" id="IPR011577">
    <property type="entry name" value="Cyt_b561_bac/Ni-Hgenase"/>
</dbReference>
<evidence type="ECO:0000256" key="6">
    <source>
        <dbReference type="ARBA" id="ARBA00022692"/>
    </source>
</evidence>
<evidence type="ECO:0000256" key="5">
    <source>
        <dbReference type="ARBA" id="ARBA00022617"/>
    </source>
</evidence>
<sequence length="404" mass="43084">MPLQNSPSQYGSVTKAFHWLTALLILTALPLGLVAENAPYADGDQLAHKAWLFSLHKTVGVAAFLTALLRIFWAMTQVRPGLLNAEDKLEALGAHTVHWLLYGSMLLVPLTGWVHHAATTGFAPILWPFGQTLPFVPKNEHLADLTGSLHFLFMLVLAGSILAHVAGALKHFVIDRDQTLQRMMPGRNSAPRAHPDTPSRAPLALALVIWAATLVAGTFTGVFTPKHSHDAEPAPVLTQAPTDWVVDTGSLEISVNQFGSDVVGTFQDWTAAIIFDETATGPIYGHTDVTISIPSLTLGSVTDQALGADFLRASEYPTANFSADISAADTGYIADGTLTVRGVSVPVKMPFDLSVEGNSATMQGQTTLDRRAFSVGDTVADEKSLGYSVQVAVTLVATRAAAQD</sequence>
<evidence type="ECO:0000256" key="1">
    <source>
        <dbReference type="ARBA" id="ARBA00001970"/>
    </source>
</evidence>
<evidence type="ECO:0000256" key="9">
    <source>
        <dbReference type="ARBA" id="ARBA00022989"/>
    </source>
</evidence>
<dbReference type="PANTHER" id="PTHR30529">
    <property type="entry name" value="CYTOCHROME B561"/>
    <property type="match status" value="1"/>
</dbReference>
<name>A0A4U7N5J3_9RHOB</name>
<dbReference type="Pfam" id="PF01292">
    <property type="entry name" value="Ni_hydr_CYTB"/>
    <property type="match status" value="1"/>
</dbReference>
<evidence type="ECO:0000256" key="13">
    <source>
        <dbReference type="SAM" id="Phobius"/>
    </source>
</evidence>
<keyword evidence="6 13" id="KW-0812">Transmembrane</keyword>
<dbReference type="SUPFAM" id="SSF81342">
    <property type="entry name" value="Transmembrane di-heme cytochromes"/>
    <property type="match status" value="1"/>
</dbReference>
<feature type="transmembrane region" description="Helical" evidence="13">
    <location>
        <begin position="201"/>
        <end position="223"/>
    </location>
</feature>
<dbReference type="InterPro" id="IPR052168">
    <property type="entry name" value="Cytochrome_b561_oxidase"/>
</dbReference>
<keyword evidence="3" id="KW-0813">Transport</keyword>
<organism evidence="15 16">
    <name type="scientific">Shimia litoralis</name>
    <dbReference type="NCBI Taxonomy" id="420403"/>
    <lineage>
        <taxon>Bacteria</taxon>
        <taxon>Pseudomonadati</taxon>
        <taxon>Pseudomonadota</taxon>
        <taxon>Alphaproteobacteria</taxon>
        <taxon>Rhodobacterales</taxon>
        <taxon>Roseobacteraceae</taxon>
    </lineage>
</organism>
<keyword evidence="5" id="KW-0349">Heme</keyword>
<evidence type="ECO:0000259" key="14">
    <source>
        <dbReference type="SMART" id="SM00867"/>
    </source>
</evidence>
<keyword evidence="4" id="KW-1003">Cell membrane</keyword>
<dbReference type="Gene3D" id="2.40.128.110">
    <property type="entry name" value="Lipid/polyisoprenoid-binding, YceI-like"/>
    <property type="match status" value="1"/>
</dbReference>
<feature type="domain" description="Lipid/polyisoprenoid-binding YceI-like" evidence="14">
    <location>
        <begin position="243"/>
        <end position="398"/>
    </location>
</feature>
<reference evidence="15 16" key="1">
    <citation type="submission" date="2019-04" db="EMBL/GenBank/DDBJ databases">
        <title>Genome sequence of Pelagicola litoralis CL-ES2.</title>
        <authorList>
            <person name="Cao J."/>
        </authorList>
    </citation>
    <scope>NUCLEOTIDE SEQUENCE [LARGE SCALE GENOMIC DNA]</scope>
    <source>
        <strain evidence="15 16">CL-ES2</strain>
    </source>
</reference>
<dbReference type="GO" id="GO:0022904">
    <property type="term" value="P:respiratory electron transport chain"/>
    <property type="evidence" value="ECO:0007669"/>
    <property type="project" value="InterPro"/>
</dbReference>
<dbReference type="SMART" id="SM00867">
    <property type="entry name" value="YceI"/>
    <property type="match status" value="1"/>
</dbReference>
<evidence type="ECO:0000313" key="15">
    <source>
        <dbReference type="EMBL" id="TKZ20867.1"/>
    </source>
</evidence>
<dbReference type="RefSeq" id="WP_138015995.1">
    <property type="nucleotide sequence ID" value="NZ_SULI01000008.1"/>
</dbReference>
<feature type="transmembrane region" description="Helical" evidence="13">
    <location>
        <begin position="99"/>
        <end position="129"/>
    </location>
</feature>
<dbReference type="Proteomes" id="UP000306575">
    <property type="component" value="Unassembled WGS sequence"/>
</dbReference>
<gene>
    <name evidence="15" type="ORF">FAP39_08605</name>
</gene>
<proteinExistence type="inferred from homology"/>
<accession>A0A4U7N5J3</accession>
<dbReference type="InterPro" id="IPR007372">
    <property type="entry name" value="Lipid/polyisoprenoid-bd_YceI"/>
</dbReference>
<evidence type="ECO:0000256" key="3">
    <source>
        <dbReference type="ARBA" id="ARBA00022448"/>
    </source>
</evidence>
<feature type="transmembrane region" description="Helical" evidence="13">
    <location>
        <begin position="59"/>
        <end position="78"/>
    </location>
</feature>
<dbReference type="Gene3D" id="1.20.950.20">
    <property type="entry name" value="Transmembrane di-heme cytochromes, Chain C"/>
    <property type="match status" value="1"/>
</dbReference>
<dbReference type="Pfam" id="PF04264">
    <property type="entry name" value="YceI"/>
    <property type="match status" value="1"/>
</dbReference>
<dbReference type="GO" id="GO:0020037">
    <property type="term" value="F:heme binding"/>
    <property type="evidence" value="ECO:0007669"/>
    <property type="project" value="TreeGrafter"/>
</dbReference>
<dbReference type="OrthoDB" id="1247465at2"/>
<dbReference type="InterPro" id="IPR016174">
    <property type="entry name" value="Di-haem_cyt_TM"/>
</dbReference>
<keyword evidence="9 13" id="KW-1133">Transmembrane helix</keyword>
<comment type="caution">
    <text evidence="15">The sequence shown here is derived from an EMBL/GenBank/DDBJ whole genome shotgun (WGS) entry which is preliminary data.</text>
</comment>
<dbReference type="PANTHER" id="PTHR30529:SF1">
    <property type="entry name" value="CYTOCHROME B561 HOMOLOG 2"/>
    <property type="match status" value="1"/>
</dbReference>
<dbReference type="SUPFAM" id="SSF101874">
    <property type="entry name" value="YceI-like"/>
    <property type="match status" value="1"/>
</dbReference>
<dbReference type="EMBL" id="SULI01000008">
    <property type="protein sequence ID" value="TKZ20867.1"/>
    <property type="molecule type" value="Genomic_DNA"/>
</dbReference>
<keyword evidence="8" id="KW-0249">Electron transport</keyword>
<evidence type="ECO:0000256" key="8">
    <source>
        <dbReference type="ARBA" id="ARBA00022982"/>
    </source>
</evidence>
<dbReference type="GO" id="GO:0046872">
    <property type="term" value="F:metal ion binding"/>
    <property type="evidence" value="ECO:0007669"/>
    <property type="project" value="UniProtKB-KW"/>
</dbReference>
<comment type="cofactor">
    <cofactor evidence="1">
        <name>heme b</name>
        <dbReference type="ChEBI" id="CHEBI:60344"/>
    </cofactor>
</comment>
<evidence type="ECO:0000256" key="10">
    <source>
        <dbReference type="ARBA" id="ARBA00023004"/>
    </source>
</evidence>
<keyword evidence="7" id="KW-0479">Metal-binding</keyword>
<feature type="transmembrane region" description="Helical" evidence="13">
    <location>
        <begin position="149"/>
        <end position="174"/>
    </location>
</feature>
<evidence type="ECO:0000256" key="2">
    <source>
        <dbReference type="ARBA" id="ARBA00004651"/>
    </source>
</evidence>
<keyword evidence="16" id="KW-1185">Reference proteome</keyword>
<dbReference type="GO" id="GO:0005886">
    <property type="term" value="C:plasma membrane"/>
    <property type="evidence" value="ECO:0007669"/>
    <property type="project" value="UniProtKB-SubCell"/>
</dbReference>
<keyword evidence="10" id="KW-0408">Iron</keyword>